<dbReference type="InterPro" id="IPR025724">
    <property type="entry name" value="GAG-pre-integrase_dom"/>
</dbReference>
<feature type="domain" description="Alliinase EGF-like" evidence="2">
    <location>
        <begin position="37"/>
        <end position="91"/>
    </location>
</feature>
<dbReference type="InterPro" id="IPR054722">
    <property type="entry name" value="PolX-like_BBD"/>
</dbReference>
<reference evidence="5 6" key="1">
    <citation type="journal article" date="2018" name="PLoS Genet.">
        <title>Population sequencing reveals clonal diversity and ancestral inbreeding in the grapevine cultivar Chardonnay.</title>
        <authorList>
            <person name="Roach M.J."/>
            <person name="Johnson D.L."/>
            <person name="Bohlmann J."/>
            <person name="van Vuuren H.J."/>
            <person name="Jones S.J."/>
            <person name="Pretorius I.S."/>
            <person name="Schmidt S.A."/>
            <person name="Borneman A.R."/>
        </authorList>
    </citation>
    <scope>NUCLEOTIDE SEQUENCE [LARGE SCALE GENOMIC DNA]</scope>
    <source>
        <strain evidence="6">cv. Chardonnay</strain>
        <tissue evidence="5">Leaf</tissue>
    </source>
</reference>
<accession>A0A438IDV4</accession>
<evidence type="ECO:0000256" key="1">
    <source>
        <dbReference type="SAM" id="Phobius"/>
    </source>
</evidence>
<dbReference type="InterPro" id="IPR037029">
    <property type="entry name" value="Alliinase_N_sf"/>
</dbReference>
<proteinExistence type="predicted"/>
<evidence type="ECO:0000259" key="3">
    <source>
        <dbReference type="Pfam" id="PF13976"/>
    </source>
</evidence>
<keyword evidence="1" id="KW-0812">Transmembrane</keyword>
<dbReference type="GO" id="GO:0008483">
    <property type="term" value="F:transaminase activity"/>
    <property type="evidence" value="ECO:0007669"/>
    <property type="project" value="UniProtKB-KW"/>
</dbReference>
<feature type="domain" description="Retrovirus-related Pol polyprotein from transposon TNT 1-94-like beta-barrel" evidence="4">
    <location>
        <begin position="376"/>
        <end position="455"/>
    </location>
</feature>
<dbReference type="GO" id="GO:0016846">
    <property type="term" value="F:carbon-sulfur lyase activity"/>
    <property type="evidence" value="ECO:0007669"/>
    <property type="project" value="InterPro"/>
</dbReference>
<evidence type="ECO:0000259" key="2">
    <source>
        <dbReference type="Pfam" id="PF04863"/>
    </source>
</evidence>
<dbReference type="Pfam" id="PF22936">
    <property type="entry name" value="Pol_BBD"/>
    <property type="match status" value="1"/>
</dbReference>
<keyword evidence="5" id="KW-0808">Transferase</keyword>
<comment type="caution">
    <text evidence="5">The sequence shown here is derived from an EMBL/GenBank/DDBJ whole genome shotgun (WGS) entry which is preliminary data.</text>
</comment>
<dbReference type="InterPro" id="IPR006947">
    <property type="entry name" value="EGF_alliinase"/>
</dbReference>
<dbReference type="Gene3D" id="2.10.25.30">
    <property type="entry name" value="EGF-like, alliinase"/>
    <property type="match status" value="1"/>
</dbReference>
<feature type="transmembrane region" description="Helical" evidence="1">
    <location>
        <begin position="6"/>
        <end position="30"/>
    </location>
</feature>
<evidence type="ECO:0000313" key="5">
    <source>
        <dbReference type="EMBL" id="RVW94867.1"/>
    </source>
</evidence>
<evidence type="ECO:0000313" key="6">
    <source>
        <dbReference type="Proteomes" id="UP000288805"/>
    </source>
</evidence>
<dbReference type="Pfam" id="PF14223">
    <property type="entry name" value="Retrotran_gag_2"/>
    <property type="match status" value="1"/>
</dbReference>
<name>A0A438IDV4_VITVI</name>
<dbReference type="PANTHER" id="PTHR35317">
    <property type="entry name" value="OS04G0629600 PROTEIN"/>
    <property type="match status" value="1"/>
</dbReference>
<dbReference type="PANTHER" id="PTHR35317:SF11">
    <property type="entry name" value="CCHC-TYPE DOMAIN-CONTAINING PROTEIN"/>
    <property type="match status" value="1"/>
</dbReference>
<keyword evidence="1" id="KW-1133">Transmembrane helix</keyword>
<sequence length="534" mass="60237">MAKIQISIYVGCLACSVILNVLLLSNYVYVGGKGQLSWSRRAAEEAEAVAAVSCSGHGRGYLDGLVVDGSPVCECNSCFGGPDCSQFAPDCVADADRKYLWVAVFDGINYQVWDVRIEAYLDASDLWEVVSEEYEVPPLSNNPTMAQIKLHNERRQRKSKAKASLFAAVSSIIFTRIMTLKTTNEIWNFLKKEYEGNEQVKGMQVLNLIREFEMQRMKELETIKDYSDRLLSIVNKVRLLDIDFSDSRIVQKISITIPEKFETTISSLENSKDVSSITLAKLLNALQTQEQRRLMRQEGSVEGAFQAISQYKKEMQSNNNSNNNTQKFPSCPYWNVERICKSQQQQGEVKAAVEELQDEQLFVVSCFATSSSLETWLINSGCTNHMTYDQGLFKELDKTVTSKARIRNGAYLAIKGKGIVAIEGHTGLKLISNVLYALEINQNLLSVGQLLEKGYKVLFEDNHCMIADAQGKEVAIHKEESNTMLWHRRLRQFHHIALLFMKKNDLGEGLPELEVKPPTCVACQYGKQTRLPFP</sequence>
<protein>
    <submittedName>
        <fullName evidence="5">Tryptophan aminotransferase-related protein 4</fullName>
    </submittedName>
</protein>
<keyword evidence="1" id="KW-0472">Membrane</keyword>
<feature type="domain" description="GAG-pre-integrase" evidence="3">
    <location>
        <begin position="469"/>
        <end position="528"/>
    </location>
</feature>
<dbReference type="Pfam" id="PF04863">
    <property type="entry name" value="EGF_alliinase"/>
    <property type="match status" value="1"/>
</dbReference>
<dbReference type="Proteomes" id="UP000288805">
    <property type="component" value="Unassembled WGS sequence"/>
</dbReference>
<dbReference type="EMBL" id="QGNW01000118">
    <property type="protein sequence ID" value="RVW94867.1"/>
    <property type="molecule type" value="Genomic_DNA"/>
</dbReference>
<dbReference type="AlphaFoldDB" id="A0A438IDV4"/>
<keyword evidence="5" id="KW-0032">Aminotransferase</keyword>
<organism evidence="5 6">
    <name type="scientific">Vitis vinifera</name>
    <name type="common">Grape</name>
    <dbReference type="NCBI Taxonomy" id="29760"/>
    <lineage>
        <taxon>Eukaryota</taxon>
        <taxon>Viridiplantae</taxon>
        <taxon>Streptophyta</taxon>
        <taxon>Embryophyta</taxon>
        <taxon>Tracheophyta</taxon>
        <taxon>Spermatophyta</taxon>
        <taxon>Magnoliopsida</taxon>
        <taxon>eudicotyledons</taxon>
        <taxon>Gunneridae</taxon>
        <taxon>Pentapetalae</taxon>
        <taxon>rosids</taxon>
        <taxon>Vitales</taxon>
        <taxon>Vitaceae</taxon>
        <taxon>Viteae</taxon>
        <taxon>Vitis</taxon>
    </lineage>
</organism>
<gene>
    <name evidence="5" type="primary">TAR4_0</name>
    <name evidence="5" type="ORF">CK203_034585</name>
</gene>
<dbReference type="Pfam" id="PF13976">
    <property type="entry name" value="gag_pre-integrs"/>
    <property type="match status" value="1"/>
</dbReference>
<evidence type="ECO:0000259" key="4">
    <source>
        <dbReference type="Pfam" id="PF22936"/>
    </source>
</evidence>